<dbReference type="InterPro" id="IPR052922">
    <property type="entry name" value="Cytidylate_Kinase-2"/>
</dbReference>
<dbReference type="EMBL" id="JAAXPC010000011">
    <property type="protein sequence ID" value="NKY03560.1"/>
    <property type="molecule type" value="Genomic_DNA"/>
</dbReference>
<dbReference type="Gene3D" id="3.40.50.300">
    <property type="entry name" value="P-loop containing nucleotide triphosphate hydrolases"/>
    <property type="match status" value="1"/>
</dbReference>
<reference evidence="1 2" key="1">
    <citation type="submission" date="2020-04" db="EMBL/GenBank/DDBJ databases">
        <title>MicrobeNet Type strains.</title>
        <authorList>
            <person name="Nicholson A.C."/>
        </authorList>
    </citation>
    <scope>NUCLEOTIDE SEQUENCE [LARGE SCALE GENOMIC DNA]</scope>
    <source>
        <strain evidence="1 2">ATCC BAA-14</strain>
    </source>
</reference>
<sequence length="180" mass="20521">MAVAGVSGSGKTTLAQQIAHLIGAEHIEIDALYHGPEWEPRPSFIEDVRALVATDTWTIEWQYNDARALIAERAHLLVWLDLPFWCTTFPRVVRRTLCRRLRREVLWNGNVEPPLRTLFTHRENVIRWSVSTRHKYRALLLSPGAFDTGTTPIVRLRSQSEVDRWLAGPLTSAARGRAGF</sequence>
<dbReference type="Proteomes" id="UP000563898">
    <property type="component" value="Unassembled WGS sequence"/>
</dbReference>
<name>A0A846WS25_9ACTN</name>
<gene>
    <name evidence="1" type="ORF">HGA05_18475</name>
</gene>
<dbReference type="InterPro" id="IPR027417">
    <property type="entry name" value="P-loop_NTPase"/>
</dbReference>
<dbReference type="PANTHER" id="PTHR37816">
    <property type="entry name" value="YALI0E33011P"/>
    <property type="match status" value="1"/>
</dbReference>
<comment type="caution">
    <text evidence="1">The sequence shown here is derived from an EMBL/GenBank/DDBJ whole genome shotgun (WGS) entry which is preliminary data.</text>
</comment>
<organism evidence="1 2">
    <name type="scientific">Gordonia polyisoprenivorans</name>
    <dbReference type="NCBI Taxonomy" id="84595"/>
    <lineage>
        <taxon>Bacteria</taxon>
        <taxon>Bacillati</taxon>
        <taxon>Actinomycetota</taxon>
        <taxon>Actinomycetes</taxon>
        <taxon>Mycobacteriales</taxon>
        <taxon>Gordoniaceae</taxon>
        <taxon>Gordonia</taxon>
    </lineage>
</organism>
<accession>A0A846WS25</accession>
<protein>
    <submittedName>
        <fullName evidence="1">AAA family ATPase</fullName>
    </submittedName>
</protein>
<dbReference type="SUPFAM" id="SSF52540">
    <property type="entry name" value="P-loop containing nucleoside triphosphate hydrolases"/>
    <property type="match status" value="1"/>
</dbReference>
<evidence type="ECO:0000313" key="1">
    <source>
        <dbReference type="EMBL" id="NKY03560.1"/>
    </source>
</evidence>
<proteinExistence type="predicted"/>
<dbReference type="AlphaFoldDB" id="A0A846WS25"/>
<evidence type="ECO:0000313" key="2">
    <source>
        <dbReference type="Proteomes" id="UP000563898"/>
    </source>
</evidence>
<dbReference type="PANTHER" id="PTHR37816:SF1">
    <property type="entry name" value="TOXIN"/>
    <property type="match status" value="1"/>
</dbReference>